<dbReference type="GO" id="GO:0034023">
    <property type="term" value="F:5-(carboxyamino)imidazole ribonucleotide mutase activity"/>
    <property type="evidence" value="ECO:0007669"/>
    <property type="project" value="UniProtKB-UniRule"/>
</dbReference>
<reference evidence="7" key="1">
    <citation type="submission" date="2020-07" db="EMBL/GenBank/DDBJ databases">
        <title>Huge and variable diversity of episymbiotic CPR bacteria and DPANN archaea in groundwater ecosystems.</title>
        <authorList>
            <person name="He C.Y."/>
            <person name="Keren R."/>
            <person name="Whittaker M."/>
            <person name="Farag I.F."/>
            <person name="Doudna J."/>
            <person name="Cate J.H.D."/>
            <person name="Banfield J.F."/>
        </authorList>
    </citation>
    <scope>NUCLEOTIDE SEQUENCE</scope>
    <source>
        <strain evidence="7">NC_groundwater_672_Ag_B-0.1um_62_36</strain>
    </source>
</reference>
<dbReference type="EMBL" id="JACPRF010000004">
    <property type="protein sequence ID" value="MBI2875270.1"/>
    <property type="molecule type" value="Genomic_DNA"/>
</dbReference>
<evidence type="ECO:0000256" key="2">
    <source>
        <dbReference type="ARBA" id="ARBA00023235"/>
    </source>
</evidence>
<dbReference type="Pfam" id="PF00731">
    <property type="entry name" value="AIRC"/>
    <property type="match status" value="1"/>
</dbReference>
<evidence type="ECO:0000256" key="4">
    <source>
        <dbReference type="PIRNR" id="PIRNR001338"/>
    </source>
</evidence>
<dbReference type="PANTHER" id="PTHR23046:SF2">
    <property type="entry name" value="PHOSPHORIBOSYLAMINOIMIDAZOLE CARBOXYLASE"/>
    <property type="match status" value="1"/>
</dbReference>
<organism evidence="7 8">
    <name type="scientific">Tectimicrobiota bacterium</name>
    <dbReference type="NCBI Taxonomy" id="2528274"/>
    <lineage>
        <taxon>Bacteria</taxon>
        <taxon>Pseudomonadati</taxon>
        <taxon>Nitrospinota/Tectimicrobiota group</taxon>
        <taxon>Candidatus Tectimicrobiota</taxon>
    </lineage>
</organism>
<keyword evidence="7" id="KW-0456">Lyase</keyword>
<gene>
    <name evidence="3 7" type="primary">purE</name>
    <name evidence="7" type="ORF">HYY20_00120</name>
</gene>
<proteinExistence type="inferred from homology"/>
<dbReference type="NCBIfam" id="TIGR01162">
    <property type="entry name" value="purE"/>
    <property type="match status" value="1"/>
</dbReference>
<protein>
    <recommendedName>
        <fullName evidence="3 4">N5-carboxyaminoimidazole ribonucleotide mutase</fullName>
        <shortName evidence="3 4">N5-CAIR mutase</shortName>
        <ecNumber evidence="3 4">5.4.99.18</ecNumber>
    </recommendedName>
    <alternativeName>
        <fullName evidence="3">5-(carboxyamino)imidazole ribonucleotide mutase</fullName>
    </alternativeName>
</protein>
<comment type="function">
    <text evidence="3 4">Catalyzes the conversion of N5-carboxyaminoimidazole ribonucleotide (N5-CAIR) to 4-carboxy-5-aminoimidazole ribonucleotide (CAIR).</text>
</comment>
<evidence type="ECO:0000256" key="5">
    <source>
        <dbReference type="PIRSR" id="PIRSR001338-1"/>
    </source>
</evidence>
<dbReference type="HAMAP" id="MF_01929">
    <property type="entry name" value="PurE_classI"/>
    <property type="match status" value="1"/>
</dbReference>
<dbReference type="EC" id="5.4.99.18" evidence="3 4"/>
<comment type="similarity">
    <text evidence="3">Belongs to the AIR carboxylase family. Class I subfamily.</text>
</comment>
<dbReference type="InterPro" id="IPR024694">
    <property type="entry name" value="PurE_prokaryotes"/>
</dbReference>
<dbReference type="SMART" id="SM01001">
    <property type="entry name" value="AIRC"/>
    <property type="match status" value="1"/>
</dbReference>
<dbReference type="Proteomes" id="UP000769766">
    <property type="component" value="Unassembled WGS sequence"/>
</dbReference>
<dbReference type="GO" id="GO:0006189">
    <property type="term" value="P:'de novo' IMP biosynthetic process"/>
    <property type="evidence" value="ECO:0007669"/>
    <property type="project" value="UniProtKB-UniRule"/>
</dbReference>
<comment type="caution">
    <text evidence="7">The sequence shown here is derived from an EMBL/GenBank/DDBJ whole genome shotgun (WGS) entry which is preliminary data.</text>
</comment>
<keyword evidence="1 3" id="KW-0658">Purine biosynthesis</keyword>
<dbReference type="PIRSF" id="PIRSF001338">
    <property type="entry name" value="AIR_carboxylase"/>
    <property type="match status" value="1"/>
</dbReference>
<dbReference type="InterPro" id="IPR033747">
    <property type="entry name" value="PurE_ClassI"/>
</dbReference>
<keyword evidence="2 3" id="KW-0413">Isomerase</keyword>
<sequence length="162" mass="17082">MGSPSDLPVMEEAAGMLDSWGIPYELFLTSAHRSPRRTFEYARTARQRGLRVLIVGAGGAAHLAGVIAAETTLPVIGVPIDSSPLKGWDALLSIVQMPGGVPVATMAVGKAGAKNAAIFAAQIFALSCEETAQRLSAFKEEQARQVEEQGKGIGNRAPQRPE</sequence>
<dbReference type="PANTHER" id="PTHR23046">
    <property type="entry name" value="PHOSPHORIBOSYLAMINOIMIDAZOLE CARBOXYLASE CATALYTIC SUBUNIT"/>
    <property type="match status" value="1"/>
</dbReference>
<feature type="domain" description="PurE" evidence="6">
    <location>
        <begin position="1"/>
        <end position="146"/>
    </location>
</feature>
<evidence type="ECO:0000259" key="6">
    <source>
        <dbReference type="SMART" id="SM01001"/>
    </source>
</evidence>
<name>A0A932CKW2_UNCTE</name>
<accession>A0A932CKW2</accession>
<evidence type="ECO:0000256" key="3">
    <source>
        <dbReference type="HAMAP-Rule" id="MF_01929"/>
    </source>
</evidence>
<feature type="binding site" evidence="3 5">
    <location>
        <position position="33"/>
    </location>
    <ligand>
        <name>substrate</name>
    </ligand>
</feature>
<dbReference type="GO" id="GO:0016829">
    <property type="term" value="F:lyase activity"/>
    <property type="evidence" value="ECO:0007669"/>
    <property type="project" value="UniProtKB-KW"/>
</dbReference>
<evidence type="ECO:0000256" key="1">
    <source>
        <dbReference type="ARBA" id="ARBA00022755"/>
    </source>
</evidence>
<dbReference type="AlphaFoldDB" id="A0A932CKW2"/>
<feature type="binding site" evidence="3 5">
    <location>
        <position position="6"/>
    </location>
    <ligand>
        <name>substrate</name>
    </ligand>
</feature>
<evidence type="ECO:0000313" key="7">
    <source>
        <dbReference type="EMBL" id="MBI2875270.1"/>
    </source>
</evidence>
<dbReference type="Gene3D" id="3.40.50.1970">
    <property type="match status" value="1"/>
</dbReference>
<comment type="catalytic activity">
    <reaction evidence="3 4">
        <text>5-carboxyamino-1-(5-phospho-D-ribosyl)imidazole + H(+) = 5-amino-1-(5-phospho-D-ribosyl)imidazole-4-carboxylate</text>
        <dbReference type="Rhea" id="RHEA:13193"/>
        <dbReference type="ChEBI" id="CHEBI:15378"/>
        <dbReference type="ChEBI" id="CHEBI:58730"/>
        <dbReference type="ChEBI" id="CHEBI:77657"/>
        <dbReference type="EC" id="5.4.99.18"/>
    </reaction>
</comment>
<dbReference type="SUPFAM" id="SSF52255">
    <property type="entry name" value="N5-CAIR mutase (phosphoribosylaminoimidazole carboxylase, PurE)"/>
    <property type="match status" value="1"/>
</dbReference>
<evidence type="ECO:0000313" key="8">
    <source>
        <dbReference type="Proteomes" id="UP000769766"/>
    </source>
</evidence>
<comment type="pathway">
    <text evidence="3 4">Purine metabolism; IMP biosynthesis via de novo pathway; 5-amino-1-(5-phospho-D-ribosyl)imidazole-4-carboxylate from 5-amino-1-(5-phospho-D-ribosyl)imidazole (N5-CAIR route): step 2/2.</text>
</comment>
<dbReference type="InterPro" id="IPR000031">
    <property type="entry name" value="PurE_dom"/>
</dbReference>
<feature type="binding site" evidence="3 5">
    <location>
        <position position="3"/>
    </location>
    <ligand>
        <name>substrate</name>
    </ligand>
</feature>